<dbReference type="STRING" id="282301.A0A267GKK4"/>
<evidence type="ECO:0000259" key="7">
    <source>
        <dbReference type="PROSITE" id="PS50207"/>
    </source>
</evidence>
<dbReference type="Pfam" id="PF00656">
    <property type="entry name" value="Peptidase_C14"/>
    <property type="match status" value="1"/>
</dbReference>
<evidence type="ECO:0000259" key="8">
    <source>
        <dbReference type="PROSITE" id="PS50208"/>
    </source>
</evidence>
<dbReference type="Gene3D" id="3.40.50.1460">
    <property type="match status" value="1"/>
</dbReference>
<comment type="caution">
    <text evidence="9">The sequence shown here is derived from an EMBL/GenBank/DDBJ whole genome shotgun (WGS) entry which is preliminary data.</text>
</comment>
<dbReference type="PROSITE" id="PS50297">
    <property type="entry name" value="ANK_REP_REGION"/>
    <property type="match status" value="4"/>
</dbReference>
<evidence type="ECO:0000256" key="1">
    <source>
        <dbReference type="ARBA" id="ARBA00010134"/>
    </source>
</evidence>
<feature type="repeat" description="ANK" evidence="4">
    <location>
        <begin position="150"/>
        <end position="182"/>
    </location>
</feature>
<dbReference type="Gene3D" id="1.25.40.20">
    <property type="entry name" value="Ankyrin repeat-containing domain"/>
    <property type="match status" value="3"/>
</dbReference>
<keyword evidence="10" id="KW-1185">Reference proteome</keyword>
<feature type="domain" description="Caspase family p10" evidence="7">
    <location>
        <begin position="741"/>
        <end position="823"/>
    </location>
</feature>
<reference evidence="9 10" key="1">
    <citation type="submission" date="2017-06" db="EMBL/GenBank/DDBJ databases">
        <title>A platform for efficient transgenesis in Macrostomum lignano, a flatworm model organism for stem cell research.</title>
        <authorList>
            <person name="Berezikov E."/>
        </authorList>
    </citation>
    <scope>NUCLEOTIDE SEQUENCE [LARGE SCALE GENOMIC DNA]</scope>
    <source>
        <strain evidence="9">DV1</strain>
        <tissue evidence="9">Whole organism</tissue>
    </source>
</reference>
<dbReference type="InterPro" id="IPR001309">
    <property type="entry name" value="Pept_C14_p20"/>
</dbReference>
<feature type="compositionally biased region" description="Polar residues" evidence="6">
    <location>
        <begin position="217"/>
        <end position="236"/>
    </location>
</feature>
<evidence type="ECO:0000256" key="6">
    <source>
        <dbReference type="SAM" id="MobiDB-lite"/>
    </source>
</evidence>
<dbReference type="PROSITE" id="PS50208">
    <property type="entry name" value="CASPASE_P20"/>
    <property type="match status" value="1"/>
</dbReference>
<proteinExistence type="inferred from homology"/>
<dbReference type="EMBL" id="NIVC01000301">
    <property type="protein sequence ID" value="PAA85924.1"/>
    <property type="molecule type" value="Genomic_DNA"/>
</dbReference>
<evidence type="ECO:0000256" key="4">
    <source>
        <dbReference type="PROSITE-ProRule" id="PRU00023"/>
    </source>
</evidence>
<protein>
    <recommendedName>
        <fullName evidence="11">ANK_REP_REGION domain-containing protein</fullName>
    </recommendedName>
</protein>
<dbReference type="PROSITE" id="PS50207">
    <property type="entry name" value="CASPASE_P10"/>
    <property type="match status" value="1"/>
</dbReference>
<dbReference type="GO" id="GO:0004197">
    <property type="term" value="F:cysteine-type endopeptidase activity"/>
    <property type="evidence" value="ECO:0007669"/>
    <property type="project" value="InterPro"/>
</dbReference>
<dbReference type="Pfam" id="PF12796">
    <property type="entry name" value="Ank_2"/>
    <property type="match status" value="4"/>
</dbReference>
<dbReference type="OrthoDB" id="6143579at2759"/>
<dbReference type="PANTHER" id="PTHR24126">
    <property type="entry name" value="ANKYRIN REPEAT, PH AND SEC7 DOMAIN CONTAINING PROTEIN SECG-RELATED"/>
    <property type="match status" value="1"/>
</dbReference>
<gene>
    <name evidence="9" type="ORF">BOX15_Mlig017129g1</name>
</gene>
<evidence type="ECO:0008006" key="11">
    <source>
        <dbReference type="Google" id="ProtNLM"/>
    </source>
</evidence>
<dbReference type="PROSITE" id="PS50088">
    <property type="entry name" value="ANK_REPEAT"/>
    <property type="match status" value="5"/>
</dbReference>
<feature type="repeat" description="ANK" evidence="4">
    <location>
        <begin position="350"/>
        <end position="382"/>
    </location>
</feature>
<evidence type="ECO:0000256" key="3">
    <source>
        <dbReference type="ARBA" id="ARBA00023043"/>
    </source>
</evidence>
<accession>A0A267GKK4</accession>
<feature type="repeat" description="ANK" evidence="4">
    <location>
        <begin position="316"/>
        <end position="349"/>
    </location>
</feature>
<dbReference type="InterPro" id="IPR002110">
    <property type="entry name" value="Ankyrin_rpt"/>
</dbReference>
<keyword evidence="3 4" id="KW-0040">ANK repeat</keyword>
<dbReference type="InterPro" id="IPR036770">
    <property type="entry name" value="Ankyrin_rpt-contain_sf"/>
</dbReference>
<evidence type="ECO:0000313" key="9">
    <source>
        <dbReference type="EMBL" id="PAA85924.1"/>
    </source>
</evidence>
<dbReference type="PANTHER" id="PTHR24126:SF14">
    <property type="entry name" value="ANK_REP_REGION DOMAIN-CONTAINING PROTEIN"/>
    <property type="match status" value="1"/>
</dbReference>
<dbReference type="Proteomes" id="UP000215902">
    <property type="component" value="Unassembled WGS sequence"/>
</dbReference>
<dbReference type="SUPFAM" id="SSF52129">
    <property type="entry name" value="Caspase-like"/>
    <property type="match status" value="1"/>
</dbReference>
<evidence type="ECO:0000313" key="10">
    <source>
        <dbReference type="Proteomes" id="UP000215902"/>
    </source>
</evidence>
<evidence type="ECO:0000256" key="5">
    <source>
        <dbReference type="RuleBase" id="RU003971"/>
    </source>
</evidence>
<dbReference type="SMART" id="SM00248">
    <property type="entry name" value="ANK"/>
    <property type="match status" value="11"/>
</dbReference>
<dbReference type="GO" id="GO:0006508">
    <property type="term" value="P:proteolysis"/>
    <property type="evidence" value="ECO:0007669"/>
    <property type="project" value="InterPro"/>
</dbReference>
<dbReference type="InterPro" id="IPR011600">
    <property type="entry name" value="Pept_C14_caspase"/>
</dbReference>
<dbReference type="PRINTS" id="PR00376">
    <property type="entry name" value="IL1BCENZYME"/>
</dbReference>
<name>A0A267GKK4_9PLAT</name>
<dbReference type="Pfam" id="PF00023">
    <property type="entry name" value="Ank"/>
    <property type="match status" value="1"/>
</dbReference>
<sequence>MSSRPTLFQLVDSGNLEQLERCIKNKKVKARYYDKKSDMHLLTRAVSNSFVQTLLAVNVQTAELLIKEGIDLDKQDKEGSTALHIAIGTRALEIVRMLIDSSECSKCLTTANNKKNTPLILASVEGLQTVTKVLLLHSDVQASINWKNDDGDTAFTVAAARGKLEQVKLLYKAGVDISHKNNNGETALAIAERLNRGAIAKYLRSLSVSARSEENTQTRTARSNGRTTVLSSGPCTQRSQQSRSVASASHTDRRPSDETTSELAAVIKLERDRRTDAEIKSALHDLIKRTSDRKNGFREIQDLVRILRDKEVLNKKLLTDLLKAAVDSKFIAVVKYLVKQGADVNKTDENGRTTLHHAVLAESRNITEELLRLKADPNIKDSVDGFTPLMMCMNELTECKKKSVQARLIEAAKLLLRYNINLTQRCKRSNETVIHLAVRTNKKYLVQQLLRQNAKESLSNTNSDLFTPLMLAVSLKCREALEAILRKINVDVAKMPESERDSQLRDFLEATDSDGNTAFTLAAKMEDLRSVQLLADAGADLRHKNKHSEDAIKVSKSDDVIKFIKKRLQIIGRYPFKMPGSSHPGTCIYIANDPYSDRSLAMGYDENSVRELFQTELKYKFIPYTNLTAKKMQELMLDLQERDFSSSASFVCFVSSHGSSDEETNKDYMCGMEPINPRTESAGKQLISLENFTEPISNNRTLRGKPKIFFYQACRTFQTGLRQKAVKTAKRTRQPNQRQSADLLEVHATSRGDAAFRHQRGTLFLQEFCQYMWEYMDTEHLRDIVDRLADHLNEKSVSFSDEDENYQTVQIKGNLPKRVFFFP</sequence>
<dbReference type="SUPFAM" id="SSF48403">
    <property type="entry name" value="Ankyrin repeat"/>
    <property type="match status" value="2"/>
</dbReference>
<dbReference type="AlphaFoldDB" id="A0A267GKK4"/>
<dbReference type="PRINTS" id="PR01415">
    <property type="entry name" value="ANKYRIN"/>
</dbReference>
<feature type="repeat" description="ANK" evidence="4">
    <location>
        <begin position="78"/>
        <end position="100"/>
    </location>
</feature>
<feature type="repeat" description="ANK" evidence="4">
    <location>
        <begin position="514"/>
        <end position="546"/>
    </location>
</feature>
<dbReference type="InterPro" id="IPR015917">
    <property type="entry name" value="Pept_C14A"/>
</dbReference>
<dbReference type="InterPro" id="IPR002138">
    <property type="entry name" value="Pept_C14_p10"/>
</dbReference>
<feature type="domain" description="Caspase family p20" evidence="8">
    <location>
        <begin position="617"/>
        <end position="718"/>
    </location>
</feature>
<keyword evidence="2" id="KW-0677">Repeat</keyword>
<organism evidence="9 10">
    <name type="scientific">Macrostomum lignano</name>
    <dbReference type="NCBI Taxonomy" id="282301"/>
    <lineage>
        <taxon>Eukaryota</taxon>
        <taxon>Metazoa</taxon>
        <taxon>Spiralia</taxon>
        <taxon>Lophotrochozoa</taxon>
        <taxon>Platyhelminthes</taxon>
        <taxon>Rhabditophora</taxon>
        <taxon>Macrostomorpha</taxon>
        <taxon>Macrostomida</taxon>
        <taxon>Macrostomidae</taxon>
        <taxon>Macrostomum</taxon>
    </lineage>
</organism>
<dbReference type="SMART" id="SM00115">
    <property type="entry name" value="CASc"/>
    <property type="match status" value="1"/>
</dbReference>
<dbReference type="InterPro" id="IPR029030">
    <property type="entry name" value="Caspase-like_dom_sf"/>
</dbReference>
<comment type="similarity">
    <text evidence="1 5">Belongs to the peptidase C14A family.</text>
</comment>
<feature type="region of interest" description="Disordered" evidence="6">
    <location>
        <begin position="210"/>
        <end position="261"/>
    </location>
</feature>
<feature type="compositionally biased region" description="Low complexity" evidence="6">
    <location>
        <begin position="237"/>
        <end position="249"/>
    </location>
</feature>
<evidence type="ECO:0000256" key="2">
    <source>
        <dbReference type="ARBA" id="ARBA00022737"/>
    </source>
</evidence>